<accession>A0A1L3MFG1</accession>
<evidence type="ECO:0008006" key="5">
    <source>
        <dbReference type="Google" id="ProtNLM"/>
    </source>
</evidence>
<proteinExistence type="predicted"/>
<feature type="region of interest" description="Disordered" evidence="2">
    <location>
        <begin position="1"/>
        <end position="25"/>
    </location>
</feature>
<feature type="region of interest" description="Disordered" evidence="2">
    <location>
        <begin position="66"/>
        <end position="89"/>
    </location>
</feature>
<dbReference type="Pfam" id="PF07704">
    <property type="entry name" value="PSK_trans_fac"/>
    <property type="match status" value="1"/>
</dbReference>
<dbReference type="AlphaFoldDB" id="A0A1L3MFG1"/>
<evidence type="ECO:0000313" key="4">
    <source>
        <dbReference type="Proteomes" id="UP000182938"/>
    </source>
</evidence>
<dbReference type="InterPro" id="IPR011660">
    <property type="entry name" value="VapB-like"/>
</dbReference>
<dbReference type="EMBL" id="CP013290">
    <property type="protein sequence ID" value="APH01177.1"/>
    <property type="molecule type" value="Genomic_DNA"/>
</dbReference>
<evidence type="ECO:0000256" key="1">
    <source>
        <dbReference type="ARBA" id="ARBA00022649"/>
    </source>
</evidence>
<reference evidence="3 4" key="1">
    <citation type="submission" date="2015-11" db="EMBL/GenBank/DDBJ databases">
        <authorList>
            <person name="Zhang Y."/>
            <person name="Guo Z."/>
        </authorList>
    </citation>
    <scope>NUCLEOTIDE SEQUENCE [LARGE SCALE GENOMIC DNA]</scope>
    <source>
        <strain evidence="3 4">YFY001</strain>
    </source>
</reference>
<gene>
    <name evidence="3" type="ORF">ASJ30_06165</name>
</gene>
<organism evidence="3 4">
    <name type="scientific">Janibacter indicus</name>
    <dbReference type="NCBI Taxonomy" id="857417"/>
    <lineage>
        <taxon>Bacteria</taxon>
        <taxon>Bacillati</taxon>
        <taxon>Actinomycetota</taxon>
        <taxon>Actinomycetes</taxon>
        <taxon>Micrococcales</taxon>
        <taxon>Intrasporangiaceae</taxon>
        <taxon>Janibacter</taxon>
    </lineage>
</organism>
<sequence>MGPNIKNERAHGLARQAAAATGKSQTEAVEEALIRLLADYGIGSDEPQLAARTARVHSIVRAYVDTPPGPERAVTDVDDLYDEHTGLPR</sequence>
<dbReference type="Proteomes" id="UP000182938">
    <property type="component" value="Chromosome"/>
</dbReference>
<keyword evidence="4" id="KW-1185">Reference proteome</keyword>
<evidence type="ECO:0000256" key="2">
    <source>
        <dbReference type="SAM" id="MobiDB-lite"/>
    </source>
</evidence>
<name>A0A1L3MFG1_9MICO</name>
<dbReference type="KEGG" id="jte:ASJ30_06165"/>
<keyword evidence="1" id="KW-1277">Toxin-antitoxin system</keyword>
<evidence type="ECO:0000313" key="3">
    <source>
        <dbReference type="EMBL" id="APH01177.1"/>
    </source>
</evidence>
<protein>
    <recommendedName>
        <fullName evidence="5">Antitoxin VapB</fullName>
    </recommendedName>
</protein>
<feature type="compositionally biased region" description="Basic and acidic residues" evidence="2">
    <location>
        <begin position="1"/>
        <end position="11"/>
    </location>
</feature>